<dbReference type="Gene3D" id="3.40.50.10170">
    <property type="match status" value="1"/>
</dbReference>
<evidence type="ECO:0000256" key="1">
    <source>
        <dbReference type="ARBA" id="ARBA00003238"/>
    </source>
</evidence>
<evidence type="ECO:0000256" key="2">
    <source>
        <dbReference type="ARBA" id="ARBA00023121"/>
    </source>
</evidence>
<evidence type="ECO:0000313" key="3">
    <source>
        <dbReference type="EMBL" id="MEY8661367.1"/>
    </source>
</evidence>
<dbReference type="EMBL" id="JBCLUF010000001">
    <property type="protein sequence ID" value="MEY8661367.1"/>
    <property type="molecule type" value="Genomic_DNA"/>
</dbReference>
<dbReference type="Gene3D" id="3.30.1180.10">
    <property type="match status" value="1"/>
</dbReference>
<comment type="function">
    <text evidence="1">May bind long-chain fatty acids, such as palmitate, and may play a role in lipid transport or fatty acid metabolism.</text>
</comment>
<dbReference type="Proteomes" id="UP001565236">
    <property type="component" value="Unassembled WGS sequence"/>
</dbReference>
<dbReference type="SUPFAM" id="SSF82549">
    <property type="entry name" value="DAK1/DegV-like"/>
    <property type="match status" value="1"/>
</dbReference>
<proteinExistence type="predicted"/>
<keyword evidence="2" id="KW-0446">Lipid-binding</keyword>
<gene>
    <name evidence="3" type="ORF">AALT52_00455</name>
</gene>
<dbReference type="InterPro" id="IPR003797">
    <property type="entry name" value="DegV"/>
</dbReference>
<comment type="caution">
    <text evidence="3">The sequence shown here is derived from an EMBL/GenBank/DDBJ whole genome shotgun (WGS) entry which is preliminary data.</text>
</comment>
<dbReference type="PANTHER" id="PTHR33434">
    <property type="entry name" value="DEGV DOMAIN-CONTAINING PROTEIN DR_1986-RELATED"/>
    <property type="match status" value="1"/>
</dbReference>
<sequence length="282" mass="31096">MRTAILTDSSTGLTPAEAKKLGVKLLALPLLIGQKTYFEGQDLADEELFSLAEQTKESINIAPVSLELIAEAMQELAQAGYETVICIHLSNGITGLDDNLRSYAALKERALEVKIFDSHTTGAAQAQMVRYAAKLALLEKSPAQIILALEELRAKTQTIVIDNIKNLKKTGYVSNGTPAFSNALLHLKTLLEFTDDGKLAVLDTGMRMKKVYQKVLEQIAQADPTELQLMLMYDVGSSELADKWLERFKQDLPTATFTVARLKPSIRVHTGEKSLLISWIYA</sequence>
<dbReference type="InterPro" id="IPR043168">
    <property type="entry name" value="DegV_C"/>
</dbReference>
<evidence type="ECO:0000313" key="4">
    <source>
        <dbReference type="Proteomes" id="UP001565236"/>
    </source>
</evidence>
<accession>A0ABV4DNP2</accession>
<dbReference type="InterPro" id="IPR050270">
    <property type="entry name" value="DegV_domain_contain"/>
</dbReference>
<name>A0ABV4DNP2_9LACO</name>
<protein>
    <submittedName>
        <fullName evidence="3">DegV family protein</fullName>
    </submittedName>
</protein>
<keyword evidence="4" id="KW-1185">Reference proteome</keyword>
<dbReference type="NCBIfam" id="TIGR00762">
    <property type="entry name" value="DegV"/>
    <property type="match status" value="1"/>
</dbReference>
<dbReference type="Pfam" id="PF02645">
    <property type="entry name" value="DegV"/>
    <property type="match status" value="1"/>
</dbReference>
<dbReference type="PROSITE" id="PS51482">
    <property type="entry name" value="DEGV"/>
    <property type="match status" value="1"/>
</dbReference>
<dbReference type="RefSeq" id="WP_280606739.1">
    <property type="nucleotide sequence ID" value="NZ_CP123639.1"/>
</dbReference>
<organism evidence="3 4">
    <name type="scientific">Ligilactobacillus faecis</name>
    <dbReference type="NCBI Taxonomy" id="762833"/>
    <lineage>
        <taxon>Bacteria</taxon>
        <taxon>Bacillati</taxon>
        <taxon>Bacillota</taxon>
        <taxon>Bacilli</taxon>
        <taxon>Lactobacillales</taxon>
        <taxon>Lactobacillaceae</taxon>
        <taxon>Ligilactobacillus</taxon>
    </lineage>
</organism>
<reference evidence="3 4" key="1">
    <citation type="submission" date="2024-03" db="EMBL/GenBank/DDBJ databases">
        <title>Mouse gut bacterial collection (mGBC) of GemPharmatech.</title>
        <authorList>
            <person name="He Y."/>
            <person name="Dong L."/>
            <person name="Wu D."/>
            <person name="Gao X."/>
            <person name="Lin Z."/>
        </authorList>
    </citation>
    <scope>NUCLEOTIDE SEQUENCE [LARGE SCALE GENOMIC DNA]</scope>
    <source>
        <strain evidence="3 4">15-30</strain>
    </source>
</reference>
<dbReference type="PANTHER" id="PTHR33434:SF2">
    <property type="entry name" value="FATTY ACID-BINDING PROTEIN TM_1468"/>
    <property type="match status" value="1"/>
</dbReference>